<reference evidence="2 3" key="1">
    <citation type="submission" date="2015-08" db="EMBL/GenBank/DDBJ databases">
        <title>Complete genome sequence of Sulfurifustis variabilis.</title>
        <authorList>
            <person name="Miura A."/>
            <person name="Kojima H."/>
            <person name="Fukui M."/>
        </authorList>
    </citation>
    <scope>NUCLEOTIDE SEQUENCE [LARGE SCALE GENOMIC DNA]</scope>
    <source>
        <strain evidence="3">skN76</strain>
    </source>
</reference>
<dbReference type="GO" id="GO:0016787">
    <property type="term" value="F:hydrolase activity"/>
    <property type="evidence" value="ECO:0007669"/>
    <property type="project" value="UniProtKB-KW"/>
</dbReference>
<dbReference type="InterPro" id="IPR010791">
    <property type="entry name" value="AttH_dom"/>
</dbReference>
<dbReference type="EMBL" id="AP014936">
    <property type="protein sequence ID" value="BAU47380.1"/>
    <property type="molecule type" value="Genomic_DNA"/>
</dbReference>
<evidence type="ECO:0000313" key="3">
    <source>
        <dbReference type="Proteomes" id="UP000218899"/>
    </source>
</evidence>
<gene>
    <name evidence="2" type="ORF">SVA_0801</name>
</gene>
<dbReference type="InterPro" id="IPR023374">
    <property type="entry name" value="AttH-like_dom_sf"/>
</dbReference>
<dbReference type="Gene3D" id="2.40.370.10">
    <property type="entry name" value="AttH-like domain"/>
    <property type="match status" value="2"/>
</dbReference>
<dbReference type="PANTHER" id="PTHR38591:SF1">
    <property type="entry name" value="BLL1000 PROTEIN"/>
    <property type="match status" value="1"/>
</dbReference>
<evidence type="ECO:0000259" key="1">
    <source>
        <dbReference type="Pfam" id="PF07143"/>
    </source>
</evidence>
<organism evidence="2 3">
    <name type="scientific">Sulfurifustis variabilis</name>
    <dbReference type="NCBI Taxonomy" id="1675686"/>
    <lineage>
        <taxon>Bacteria</taxon>
        <taxon>Pseudomonadati</taxon>
        <taxon>Pseudomonadota</taxon>
        <taxon>Gammaproteobacteria</taxon>
        <taxon>Acidiferrobacterales</taxon>
        <taxon>Acidiferrobacteraceae</taxon>
        <taxon>Sulfurifustis</taxon>
    </lineage>
</organism>
<keyword evidence="3" id="KW-1185">Reference proteome</keyword>
<dbReference type="PANTHER" id="PTHR38591">
    <property type="entry name" value="HYDROLASE"/>
    <property type="match status" value="1"/>
</dbReference>
<accession>A0A1B4V1L6</accession>
<evidence type="ECO:0000313" key="2">
    <source>
        <dbReference type="EMBL" id="BAU47380.1"/>
    </source>
</evidence>
<dbReference type="Proteomes" id="UP000218899">
    <property type="component" value="Chromosome"/>
</dbReference>
<name>A0A1B4V1L6_9GAMM</name>
<keyword evidence="2" id="KW-0378">Hydrolase</keyword>
<protein>
    <submittedName>
        <fullName evidence="2">Hydrolase</fullName>
    </submittedName>
</protein>
<dbReference type="Pfam" id="PF17186">
    <property type="entry name" value="Lipocalin_9"/>
    <property type="match status" value="1"/>
</dbReference>
<dbReference type="AlphaFoldDB" id="A0A1B4V1L6"/>
<sequence>MSIRPAILVLALAGLGTSVWWLWPAPVPAPAEEPLELARVLGGTDTDGYARAEQPRPFRFPVDHGPHPGYRSEWWYFTGNLADAGGRRFGYELALFRFALAPGEAQRSSRWAARQVYMGHLALTDAGAQRFQYEERFARAALGLAGARGAPFRVWIEDWSVEGDGFPWRLAAAGEGFALDLALDPLKPVVLQGDNGLSRKGAGAGNASYYYSIPRLATEGTITVGSVAHTVRGESWLDREWSTSALEEGQAGWDWFGLQLDDGHELMVYRLRRRDGSVDPHSAGTLIAPDGTPLPLSDTDVRVDVLESWTSPRGGTYPARWRFAVPAVDLTLEIEPVLDDQELDVTPRYWEGAVEIRGERKGQRITGRGYVELTGYAATAPPR</sequence>
<dbReference type="SUPFAM" id="SSF159245">
    <property type="entry name" value="AttH-like"/>
    <property type="match status" value="1"/>
</dbReference>
<dbReference type="OrthoDB" id="9770826at2"/>
<feature type="domain" description="AttH" evidence="1">
    <location>
        <begin position="73"/>
        <end position="243"/>
    </location>
</feature>
<proteinExistence type="predicted"/>
<dbReference type="RefSeq" id="WP_096459097.1">
    <property type="nucleotide sequence ID" value="NZ_AP014936.1"/>
</dbReference>
<dbReference type="KEGG" id="sva:SVA_0801"/>
<dbReference type="Pfam" id="PF07143">
    <property type="entry name" value="CrtC"/>
    <property type="match status" value="1"/>
</dbReference>